<evidence type="ECO:0008006" key="3">
    <source>
        <dbReference type="Google" id="ProtNLM"/>
    </source>
</evidence>
<dbReference type="RefSeq" id="WP_253750338.1">
    <property type="nucleotide sequence ID" value="NZ_JAMZDZ010000001.1"/>
</dbReference>
<accession>A0ABV8LRU5</accession>
<gene>
    <name evidence="1" type="ORF">ACFOZ4_24480</name>
</gene>
<protein>
    <recommendedName>
        <fullName evidence="3">SMI1/KNR4 family protein</fullName>
    </recommendedName>
</protein>
<dbReference type="EMBL" id="JBHSAY010000013">
    <property type="protein sequence ID" value="MFC4133781.1"/>
    <property type="molecule type" value="Genomic_DNA"/>
</dbReference>
<name>A0ABV8LRU5_9ACTN</name>
<comment type="caution">
    <text evidence="1">The sequence shown here is derived from an EMBL/GenBank/DDBJ whole genome shotgun (WGS) entry which is preliminary data.</text>
</comment>
<organism evidence="1 2">
    <name type="scientific">Hamadaea flava</name>
    <dbReference type="NCBI Taxonomy" id="1742688"/>
    <lineage>
        <taxon>Bacteria</taxon>
        <taxon>Bacillati</taxon>
        <taxon>Actinomycetota</taxon>
        <taxon>Actinomycetes</taxon>
        <taxon>Micromonosporales</taxon>
        <taxon>Micromonosporaceae</taxon>
        <taxon>Hamadaea</taxon>
    </lineage>
</organism>
<keyword evidence="2" id="KW-1185">Reference proteome</keyword>
<sequence>MTIDELVAAFAALPGARVGAGPRHPVRPDATLTPRLTAFFALYPPLANDAGYAELLWKYGGLARSDESEDQLFDVFGFGADVVDLDQDLYGPGVDEQGFFIVAEAVVHADTADGPDTYEYDFALSVAGDREPGVYVFTSTLTARAPEWTRYADDFTAFLADAVERGTVWPRPAL</sequence>
<dbReference type="Proteomes" id="UP001595816">
    <property type="component" value="Unassembled WGS sequence"/>
</dbReference>
<proteinExistence type="predicted"/>
<evidence type="ECO:0000313" key="1">
    <source>
        <dbReference type="EMBL" id="MFC4133781.1"/>
    </source>
</evidence>
<reference evidence="2" key="1">
    <citation type="journal article" date="2019" name="Int. J. Syst. Evol. Microbiol.">
        <title>The Global Catalogue of Microorganisms (GCM) 10K type strain sequencing project: providing services to taxonomists for standard genome sequencing and annotation.</title>
        <authorList>
            <consortium name="The Broad Institute Genomics Platform"/>
            <consortium name="The Broad Institute Genome Sequencing Center for Infectious Disease"/>
            <person name="Wu L."/>
            <person name="Ma J."/>
        </authorList>
    </citation>
    <scope>NUCLEOTIDE SEQUENCE [LARGE SCALE GENOMIC DNA]</scope>
    <source>
        <strain evidence="2">CGMCC 4.7289</strain>
    </source>
</reference>
<evidence type="ECO:0000313" key="2">
    <source>
        <dbReference type="Proteomes" id="UP001595816"/>
    </source>
</evidence>